<evidence type="ECO:0000313" key="1">
    <source>
        <dbReference type="EMBL" id="TGL60888.1"/>
    </source>
</evidence>
<accession>A0A4R9K5R0</accession>
<protein>
    <recommendedName>
        <fullName evidence="3">Antitoxin</fullName>
    </recommendedName>
</protein>
<proteinExistence type="predicted"/>
<dbReference type="EMBL" id="RQGF01000028">
    <property type="protein sequence ID" value="TGL60888.1"/>
    <property type="molecule type" value="Genomic_DNA"/>
</dbReference>
<name>A0A4R9K5R0_9LEPT</name>
<evidence type="ECO:0008006" key="3">
    <source>
        <dbReference type="Google" id="ProtNLM"/>
    </source>
</evidence>
<keyword evidence="2" id="KW-1185">Reference proteome</keyword>
<organism evidence="1 2">
    <name type="scientific">Leptospira sarikeiensis</name>
    <dbReference type="NCBI Taxonomy" id="2484943"/>
    <lineage>
        <taxon>Bacteria</taxon>
        <taxon>Pseudomonadati</taxon>
        <taxon>Spirochaetota</taxon>
        <taxon>Spirochaetia</taxon>
        <taxon>Leptospirales</taxon>
        <taxon>Leptospiraceae</taxon>
        <taxon>Leptospira</taxon>
    </lineage>
</organism>
<dbReference type="Proteomes" id="UP000297762">
    <property type="component" value="Unassembled WGS sequence"/>
</dbReference>
<evidence type="ECO:0000313" key="2">
    <source>
        <dbReference type="Proteomes" id="UP000297762"/>
    </source>
</evidence>
<gene>
    <name evidence="1" type="ORF">EHQ64_13850</name>
</gene>
<comment type="caution">
    <text evidence="1">The sequence shown here is derived from an EMBL/GenBank/DDBJ whole genome shotgun (WGS) entry which is preliminary data.</text>
</comment>
<sequence>MDLDRFHPSKLSENRYKRFTQTLQSPEKDYPGRILMTTSKQKEVVLLAIADWEAIFSDLL</sequence>
<dbReference type="OrthoDB" id="343782at2"/>
<reference evidence="1" key="1">
    <citation type="journal article" date="2019" name="PLoS Negl. Trop. Dis.">
        <title>Revisiting the worldwide diversity of Leptospira species in the environment.</title>
        <authorList>
            <person name="Vincent A.T."/>
            <person name="Schiettekatte O."/>
            <person name="Bourhy P."/>
            <person name="Veyrier F.J."/>
            <person name="Picardeau M."/>
        </authorList>
    </citation>
    <scope>NUCLEOTIDE SEQUENCE [LARGE SCALE GENOMIC DNA]</scope>
    <source>
        <strain evidence="1">201702455</strain>
    </source>
</reference>
<dbReference type="AlphaFoldDB" id="A0A4R9K5R0"/>